<name>A0A1S8MG64_9CLOT</name>
<dbReference type="GO" id="GO:0016020">
    <property type="term" value="C:membrane"/>
    <property type="evidence" value="ECO:0007669"/>
    <property type="project" value="InterPro"/>
</dbReference>
<dbReference type="PANTHER" id="PTHR22550">
    <property type="entry name" value="SPORE GERMINATION PROTEIN"/>
    <property type="match status" value="1"/>
</dbReference>
<dbReference type="InterPro" id="IPR050768">
    <property type="entry name" value="UPF0353/GerABKA_families"/>
</dbReference>
<evidence type="ECO:0000313" key="4">
    <source>
        <dbReference type="Proteomes" id="UP000190951"/>
    </source>
</evidence>
<dbReference type="STRING" id="84029.CROST_30900"/>
<keyword evidence="2" id="KW-0472">Membrane</keyword>
<dbReference type="KEGG" id="crw:CROST_010740"/>
<accession>A0A1S8MG64</accession>
<dbReference type="AlphaFoldDB" id="A0A1S8MG64"/>
<organism evidence="3 4">
    <name type="scientific">Clostridium felsineum</name>
    <dbReference type="NCBI Taxonomy" id="36839"/>
    <lineage>
        <taxon>Bacteria</taxon>
        <taxon>Bacillati</taxon>
        <taxon>Bacillota</taxon>
        <taxon>Clostridia</taxon>
        <taxon>Eubacteriales</taxon>
        <taxon>Clostridiaceae</taxon>
        <taxon>Clostridium</taxon>
    </lineage>
</organism>
<proteinExistence type="inferred from homology"/>
<dbReference type="Proteomes" id="UP000190951">
    <property type="component" value="Chromosome"/>
</dbReference>
<dbReference type="EMBL" id="CP096983">
    <property type="protein sequence ID" value="URZ10366.1"/>
    <property type="molecule type" value="Genomic_DNA"/>
</dbReference>
<dbReference type="GO" id="GO:0009847">
    <property type="term" value="P:spore germination"/>
    <property type="evidence" value="ECO:0007669"/>
    <property type="project" value="InterPro"/>
</dbReference>
<keyword evidence="4" id="KW-1185">Reference proteome</keyword>
<evidence type="ECO:0000256" key="1">
    <source>
        <dbReference type="ARBA" id="ARBA00005278"/>
    </source>
</evidence>
<dbReference type="PIRSF" id="PIRSF005690">
    <property type="entry name" value="GerBA"/>
    <property type="match status" value="1"/>
</dbReference>
<dbReference type="InterPro" id="IPR004995">
    <property type="entry name" value="Spore_Ger"/>
</dbReference>
<dbReference type="PANTHER" id="PTHR22550:SF16">
    <property type="entry name" value="SPORE GERMINATION PROTEIN"/>
    <property type="match status" value="1"/>
</dbReference>
<comment type="similarity">
    <text evidence="1">Belongs to the GerABKA family.</text>
</comment>
<dbReference type="Pfam" id="PF03323">
    <property type="entry name" value="GerA"/>
    <property type="match status" value="1"/>
</dbReference>
<protein>
    <submittedName>
        <fullName evidence="3">Spore germination protein B1</fullName>
    </submittedName>
</protein>
<gene>
    <name evidence="3" type="primary">gerBA_1</name>
    <name evidence="3" type="ORF">CROST_010740</name>
</gene>
<sequence length="491" mass="55573">MNTNNKAATISDIKSAIGDDDNLIVKEIIIGKRQQLDAVVIYINGLVNKDMIDMNIMSPLMFQVDEEFDYNRELADYLCKKYISVSNTNIETDLNNVIEDIKRGKTAVIIEGLNKFIIADTTGGPYRSITEPPSDVSLRGPREGFIENLETNLTMLKRRIKDKNLRTEKFTLGRRSQTDLVMVYIDDIVDKEYLEKIKEKVKSIDIDSVYGNSIIEQCIEEHTYSLFPPVCGSERPDVIQANLLEGRIAFILQGTSYVTIYPSAFFDFFQTIEDYYGRTLQANFIRIVRMISVFVVTSLSAIYLSFIKFNAELIPIEFVQSLIQSRKGIALTPFMSLLAMNFTIELLREGGYRLPNKIGQTLSVVGGIIIGDAALKAKVVSSTTLLVAGITTVAAFVISNYQMSVSIRLINYPMLILANWLGMLGIIIGWFFILTYLCAMENFGVPYFSFNIDDIKDVLLRVPIWKMNKRPSIIPNKNSIRQKDFRGGKDE</sequence>
<dbReference type="RefSeq" id="WP_176091607.1">
    <property type="nucleotide sequence ID" value="NZ_CP096983.1"/>
</dbReference>
<reference evidence="3 4" key="1">
    <citation type="submission" date="2022-04" db="EMBL/GenBank/DDBJ databases">
        <title>Genome sequence of C. roseum typestrain.</title>
        <authorList>
            <person name="Poehlein A."/>
            <person name="Schoch T."/>
            <person name="Duerre P."/>
            <person name="Daniel R."/>
        </authorList>
    </citation>
    <scope>NUCLEOTIDE SEQUENCE [LARGE SCALE GENOMIC DNA]</scope>
    <source>
        <strain evidence="3 4">DSM 7320</strain>
    </source>
</reference>
<evidence type="ECO:0000313" key="3">
    <source>
        <dbReference type="EMBL" id="URZ10366.1"/>
    </source>
</evidence>
<evidence type="ECO:0000256" key="2">
    <source>
        <dbReference type="ARBA" id="ARBA00023136"/>
    </source>
</evidence>